<evidence type="ECO:0000313" key="2">
    <source>
        <dbReference type="EMBL" id="GIE22012.1"/>
    </source>
</evidence>
<gene>
    <name evidence="2" type="ORF">Ahu01nite_051140</name>
</gene>
<feature type="compositionally biased region" description="Polar residues" evidence="1">
    <location>
        <begin position="70"/>
        <end position="80"/>
    </location>
</feature>
<feature type="region of interest" description="Disordered" evidence="1">
    <location>
        <begin position="57"/>
        <end position="80"/>
    </location>
</feature>
<protein>
    <submittedName>
        <fullName evidence="2">Uncharacterized protein</fullName>
    </submittedName>
</protein>
<keyword evidence="3" id="KW-1185">Reference proteome</keyword>
<comment type="caution">
    <text evidence="2">The sequence shown here is derived from an EMBL/GenBank/DDBJ whole genome shotgun (WGS) entry which is preliminary data.</text>
</comment>
<dbReference type="Proteomes" id="UP000603200">
    <property type="component" value="Unassembled WGS sequence"/>
</dbReference>
<evidence type="ECO:0000256" key="1">
    <source>
        <dbReference type="SAM" id="MobiDB-lite"/>
    </source>
</evidence>
<accession>A0ABQ3ZV30</accession>
<proteinExistence type="predicted"/>
<organism evidence="2 3">
    <name type="scientific">Winogradskya humida</name>
    <dbReference type="NCBI Taxonomy" id="113566"/>
    <lineage>
        <taxon>Bacteria</taxon>
        <taxon>Bacillati</taxon>
        <taxon>Actinomycetota</taxon>
        <taxon>Actinomycetes</taxon>
        <taxon>Micromonosporales</taxon>
        <taxon>Micromonosporaceae</taxon>
        <taxon>Winogradskya</taxon>
    </lineage>
</organism>
<feature type="region of interest" description="Disordered" evidence="1">
    <location>
        <begin position="1"/>
        <end position="20"/>
    </location>
</feature>
<name>A0ABQ3ZV30_9ACTN</name>
<sequence length="80" mass="8160">MPLENLDGGGLAGPVGPEQGEHFADLDIEVKTIDGAVGSVGLPEAPDIYRGHAIEPAGPGRFAGRPSDGQPLSTVRWTAA</sequence>
<dbReference type="EMBL" id="BOMN01000064">
    <property type="protein sequence ID" value="GIE22012.1"/>
    <property type="molecule type" value="Genomic_DNA"/>
</dbReference>
<evidence type="ECO:0000313" key="3">
    <source>
        <dbReference type="Proteomes" id="UP000603200"/>
    </source>
</evidence>
<reference evidence="2 3" key="1">
    <citation type="submission" date="2021-01" db="EMBL/GenBank/DDBJ databases">
        <title>Whole genome shotgun sequence of Actinoplanes humidus NBRC 14915.</title>
        <authorList>
            <person name="Komaki H."/>
            <person name="Tamura T."/>
        </authorList>
    </citation>
    <scope>NUCLEOTIDE SEQUENCE [LARGE SCALE GENOMIC DNA]</scope>
    <source>
        <strain evidence="2 3">NBRC 14915</strain>
    </source>
</reference>